<dbReference type="Gene3D" id="1.10.10.820">
    <property type="match status" value="1"/>
</dbReference>
<dbReference type="Gene3D" id="1.20.5.4820">
    <property type="match status" value="1"/>
</dbReference>
<keyword evidence="2 7" id="KW-0067">ATP-binding</keyword>
<evidence type="ECO:0000256" key="4">
    <source>
        <dbReference type="ARBA" id="ARBA00023123"/>
    </source>
</evidence>
<protein>
    <recommendedName>
        <fullName evidence="13">Myosin motor domain-containing protein</fullName>
    </recommendedName>
</protein>
<feature type="region of interest" description="Disordered" evidence="8">
    <location>
        <begin position="668"/>
        <end position="701"/>
    </location>
</feature>
<accession>J9DJQ1</accession>
<evidence type="ECO:0000256" key="1">
    <source>
        <dbReference type="ARBA" id="ARBA00022741"/>
    </source>
</evidence>
<dbReference type="HOGENOM" id="CLU_232678_0_0_1"/>
<name>J9DJQ1_EDHAE</name>
<feature type="binding site" evidence="7">
    <location>
        <begin position="186"/>
        <end position="193"/>
    </location>
    <ligand>
        <name>ATP</name>
        <dbReference type="ChEBI" id="CHEBI:30616"/>
    </ligand>
</feature>
<reference evidence="11 12" key="1">
    <citation type="submission" date="2011-08" db="EMBL/GenBank/DDBJ databases">
        <authorList>
            <person name="Liu Z.J."/>
            <person name="Shi F.L."/>
            <person name="Lu J.Q."/>
            <person name="Li M."/>
            <person name="Wang Z.L."/>
        </authorList>
    </citation>
    <scope>NUCLEOTIDE SEQUENCE [LARGE SCALE GENOMIC DNA]</scope>
    <source>
        <strain evidence="11 12">USNM 41457</strain>
    </source>
</reference>
<keyword evidence="1 7" id="KW-0547">Nucleotide-binding</keyword>
<dbReference type="GO" id="GO:0005737">
    <property type="term" value="C:cytoplasm"/>
    <property type="evidence" value="ECO:0007669"/>
    <property type="project" value="TreeGrafter"/>
</dbReference>
<dbReference type="Proteomes" id="UP000003163">
    <property type="component" value="Unassembled WGS sequence"/>
</dbReference>
<comment type="caution">
    <text evidence="7">Lacks conserved residue(s) required for the propagation of feature annotation.</text>
</comment>
<dbReference type="GO" id="GO:0016020">
    <property type="term" value="C:membrane"/>
    <property type="evidence" value="ECO:0007669"/>
    <property type="project" value="TreeGrafter"/>
</dbReference>
<dbReference type="InterPro" id="IPR001609">
    <property type="entry name" value="Myosin_head_motor_dom-like"/>
</dbReference>
<dbReference type="InParanoid" id="J9DJQ1"/>
<dbReference type="PROSITE" id="PS51456">
    <property type="entry name" value="MYOSIN_MOTOR"/>
    <property type="match status" value="1"/>
</dbReference>
<comment type="caution">
    <text evidence="11">The sequence shown here is derived from an EMBL/GenBank/DDBJ whole genome shotgun (WGS) entry which is preliminary data.</text>
</comment>
<evidence type="ECO:0008006" key="13">
    <source>
        <dbReference type="Google" id="ProtNLM"/>
    </source>
</evidence>
<dbReference type="InterPro" id="IPR027417">
    <property type="entry name" value="P-loop_NTPase"/>
</dbReference>
<dbReference type="SUPFAM" id="SSF52540">
    <property type="entry name" value="P-loop containing nucleoside triphosphate hydrolases"/>
    <property type="match status" value="2"/>
</dbReference>
<dbReference type="Gene3D" id="3.40.850.10">
    <property type="entry name" value="Kinesin motor domain"/>
    <property type="match status" value="3"/>
</dbReference>
<dbReference type="SMART" id="SM01132">
    <property type="entry name" value="DIL"/>
    <property type="match status" value="1"/>
</dbReference>
<evidence type="ECO:0000256" key="3">
    <source>
        <dbReference type="ARBA" id="ARBA00023054"/>
    </source>
</evidence>
<dbReference type="PROSITE" id="PS51126">
    <property type="entry name" value="DILUTE"/>
    <property type="match status" value="1"/>
</dbReference>
<reference evidence="12" key="2">
    <citation type="submission" date="2015-07" db="EMBL/GenBank/DDBJ databases">
        <title>Contrasting host-pathogen interactions and genome evolution in two generalist and specialist microsporidian pathogens of mosquitoes.</title>
        <authorList>
            <consortium name="The Broad Institute Genomics Platform"/>
            <consortium name="The Broad Institute Genome Sequencing Center for Infectious Disease"/>
            <person name="Cuomo C.A."/>
            <person name="Sanscrainte N.D."/>
            <person name="Goldberg J.M."/>
            <person name="Heiman D."/>
            <person name="Young S."/>
            <person name="Zeng Q."/>
            <person name="Becnel J.J."/>
            <person name="Birren B.W."/>
        </authorList>
    </citation>
    <scope>NUCLEOTIDE SEQUENCE [LARGE SCALE GENOMIC DNA]</scope>
    <source>
        <strain evidence="12">USNM 41457</strain>
    </source>
</reference>
<proteinExistence type="inferred from homology"/>
<organism evidence="11 12">
    <name type="scientific">Edhazardia aedis (strain USNM 41457)</name>
    <name type="common">Microsporidian parasite</name>
    <dbReference type="NCBI Taxonomy" id="1003232"/>
    <lineage>
        <taxon>Eukaryota</taxon>
        <taxon>Fungi</taxon>
        <taxon>Fungi incertae sedis</taxon>
        <taxon>Microsporidia</taxon>
        <taxon>Edhazardia</taxon>
    </lineage>
</organism>
<keyword evidence="3" id="KW-0175">Coiled coil</keyword>
<feature type="region of interest" description="Disordered" evidence="8">
    <location>
        <begin position="1186"/>
        <end position="1205"/>
    </location>
</feature>
<dbReference type="Gene3D" id="1.20.58.530">
    <property type="match status" value="1"/>
</dbReference>
<dbReference type="CDD" id="cd00124">
    <property type="entry name" value="MYSc"/>
    <property type="match status" value="1"/>
</dbReference>
<evidence type="ECO:0000256" key="5">
    <source>
        <dbReference type="ARBA" id="ARBA00023175"/>
    </source>
</evidence>
<dbReference type="VEuPathDB" id="MicrosporidiaDB:EDEG_00414"/>
<feature type="domain" description="Dilute" evidence="9">
    <location>
        <begin position="1699"/>
        <end position="2059"/>
    </location>
</feature>
<keyword evidence="5 7" id="KW-0505">Motor protein</keyword>
<dbReference type="GO" id="GO:0000146">
    <property type="term" value="F:microfilament motor activity"/>
    <property type="evidence" value="ECO:0007669"/>
    <property type="project" value="TreeGrafter"/>
</dbReference>
<dbReference type="STRING" id="1003232.J9DJQ1"/>
<keyword evidence="12" id="KW-1185">Reference proteome</keyword>
<dbReference type="InterPro" id="IPR036961">
    <property type="entry name" value="Kinesin_motor_dom_sf"/>
</dbReference>
<dbReference type="PRINTS" id="PR00193">
    <property type="entry name" value="MYOSINHEAVY"/>
</dbReference>
<evidence type="ECO:0000259" key="10">
    <source>
        <dbReference type="PROSITE" id="PS51456"/>
    </source>
</evidence>
<dbReference type="PANTHER" id="PTHR13140:SF706">
    <property type="entry name" value="DILUTE CLASS UNCONVENTIONAL MYOSIN, ISOFORM C"/>
    <property type="match status" value="1"/>
</dbReference>
<evidence type="ECO:0000256" key="7">
    <source>
        <dbReference type="PROSITE-ProRule" id="PRU00782"/>
    </source>
</evidence>
<dbReference type="GO" id="GO:0051015">
    <property type="term" value="F:actin filament binding"/>
    <property type="evidence" value="ECO:0007669"/>
    <property type="project" value="TreeGrafter"/>
</dbReference>
<dbReference type="GO" id="GO:0016459">
    <property type="term" value="C:myosin complex"/>
    <property type="evidence" value="ECO:0007669"/>
    <property type="project" value="UniProtKB-KW"/>
</dbReference>
<evidence type="ECO:0000313" key="11">
    <source>
        <dbReference type="EMBL" id="EJW01562.1"/>
    </source>
</evidence>
<evidence type="ECO:0000256" key="2">
    <source>
        <dbReference type="ARBA" id="ARBA00022840"/>
    </source>
</evidence>
<feature type="domain" description="Myosin motor" evidence="10">
    <location>
        <begin position="1"/>
        <end position="1028"/>
    </location>
</feature>
<dbReference type="GO" id="GO:0007015">
    <property type="term" value="P:actin filament organization"/>
    <property type="evidence" value="ECO:0007669"/>
    <property type="project" value="TreeGrafter"/>
</dbReference>
<keyword evidence="6 7" id="KW-0009">Actin-binding</keyword>
<dbReference type="SMART" id="SM00242">
    <property type="entry name" value="MYSc"/>
    <property type="match status" value="1"/>
</dbReference>
<evidence type="ECO:0000256" key="8">
    <source>
        <dbReference type="SAM" id="MobiDB-lite"/>
    </source>
</evidence>
<evidence type="ECO:0000313" key="12">
    <source>
        <dbReference type="Proteomes" id="UP000003163"/>
    </source>
</evidence>
<dbReference type="Gene3D" id="1.20.120.720">
    <property type="entry name" value="Myosin VI head, motor domain, U50 subdomain"/>
    <property type="match status" value="1"/>
</dbReference>
<dbReference type="EMBL" id="AFBI03000004">
    <property type="protein sequence ID" value="EJW01562.1"/>
    <property type="molecule type" value="Genomic_DNA"/>
</dbReference>
<dbReference type="Pfam" id="PF01843">
    <property type="entry name" value="DIL"/>
    <property type="match status" value="1"/>
</dbReference>
<comment type="similarity">
    <text evidence="7">Belongs to the TRAFAC class myosin-kinesin ATPase superfamily. Myosin family.</text>
</comment>
<gene>
    <name evidence="11" type="ORF">EDEG_00414</name>
</gene>
<dbReference type="GO" id="GO:0005524">
    <property type="term" value="F:ATP binding"/>
    <property type="evidence" value="ECO:0007669"/>
    <property type="project" value="UniProtKB-UniRule"/>
</dbReference>
<dbReference type="Pfam" id="PF00063">
    <property type="entry name" value="Myosin_head"/>
    <property type="match status" value="4"/>
</dbReference>
<evidence type="ECO:0000259" key="9">
    <source>
        <dbReference type="PROSITE" id="PS51126"/>
    </source>
</evidence>
<sequence>MDDNNLANMRHLDIDNVLTTLEERYTAKKIYTYSGHTLISVNPNCKVNIYGRDVILAYKKCYEKDVTETEPSDNSFCRDEMDSLNSCGDMEHVLQPVMQLPGINSGNINSESSGGSFEEHSLDNHQNYKYIQDRSCDALTHDEKIENGKGVRSLMYPTQDPHIYAIAEHAIFSLSINPHITVVISGESGSGKTVNHNHLLEYLISRTASRVSKNDDNKGIKRFFKKTSTKKVFDSNSSNSKGYRFKKMDEDNANSTDSIIVTTSESHDLNNDRAFGINRCLLAINPLMEAFGNAKTVLNNNSSRFGKKLDLILESNNLGYSIISANIQTYLLEKSRVTVFSEGETNFHIFYYFVEFHKMFHLYDNNSFIKDPRECGTNDNNKSNIDDNNSFINKIDINANNTTNRQPILSISNKYEEILDCFAILRINNIKEIEEILEAVLLLGKLDINESSNQNNGTCIITENEDYLRLLSILEIDKESFNNFILHTEIKMPHESLIKPNNFSKCISLRNSLARAFYSGLFDFIVYLFNQRLSGKYENNDSCENASNKETSKINSDIKNGLFNNHNFNTQFNSNNNNSNATNSTTNAYEDGRRYKTITLLDIYGFEVFQKNTFDQFCINWANEKLQKDYKKRMFIDTLNLYKEEDILIDYSKDTNLSNDLIIDNANGNIDSNNDNTRNSSIDNTNINNNEDYNNTTTNNNEDNNICREFEIYCKESPALELIEKKCGIVDLINEESFRNGNHKNLLIKIDNLYGKKNTGNIRTCNNIGNSNGAITNNEAIYIKNNGFGMKHFAGEVFYTIDNFIDKNNEASFDYYSLYKNNIINNSNNDNTHSTKSSTTNNIVSYIVNNPGVNIKNPTILKTFKLSLDDLFRKLSKSKILYIRCIKPNKFNKTDFDSEYVLRQLKASGIIETIEISKRTYSHYLLYDDFLERYAIIFKDIVSKLNNAKFKDSINNYFNITGLYEDINNKNSTSNNDTNNDVDIDKDALKYLPENIEALKMLADKIKCGKTRIFLTNETLNLLEHHRTLYINKCKNYIKDNLINYYITKKVSNSKNTINEALLAYYNNEIIEEFNKNNNNGLINECLNAYVNKMNTDKIIENSLIIRNTLSSYYLSQKCNNINIDKNKEKNNNIFEIDVENITNDINDIINVDNSINSISNINHCTDADISGNSINSDHKNINMNNHNTTVDTTPKKNNSESDSLDENSLLFDRKEISFIGKKIFVDDKKGDLPIEFVKNINKDCEKMLENSNDNKLDSVVNTIPINCDINVDNKIDINSHSNTTVCNKDINANINTSNDEKITNNRKSVQFYEKIISELEGKINNYERFCQTPCRNCKTIEIKYKYQSEELKRSKLKDFEIINLKNRIKHMEDLLTKYDKNFMKSDNVSPLKNLILNESNSMDNSNNSSNNELTGKVCKGATGKLIENIYSLCDVLHQKCKIKRGSNNDISNSNSSNISNTNNDNINTDINNISNKNINLNEDNYSAQTVTNAVKKNCIKFAPESTNISNNTNTTDETSSTSTINNEIYQMVVFDKPKQILKTEDITITLTSPYDIFACLLELYLDFIPTEKYTREETLNLAHIFYVITNKLGSDFFNLVDIILNQVKERFEVFERIDYKVCFVLSTMIEFKGLILWHYRSKILFSADNDGNNNDSGNIDNNSDNINNNNDEFSNNIDNSKTIFDENILNNTNYVKFKEVLEDIDDIINVLFTHLCHTLKNKIISYLPDSITEYQGIKEFYCKQKFIKKIFTKQISITQLLNELEYAHTLLTKYYLPPKFQLELISFLLKIINVRSFNDIIIKNEFLSFNRGIQINHNINLLEKFLREKFLNTYVNDNICEDTFDSKECINGLCNCKALFFPNKIENLSNSDKSDSSGINNINILNNTDLSSKNDKFKVQDNRIDNYNNSKGSININNSKDSKNISNTCSSPNKCKYTSLLENSDKCICKECTAPSLPQKLHSLAKKQPINIHNAGIKCLKHIRAIIKLINLVKAGYNIDNILKEINELNKLQIIELISNFKKSEKEHLKIGIIQVDNQNKFLTEECVNTVELVCCRKFVFVVPRYIPSKYLKAILDSV</sequence>
<dbReference type="PANTHER" id="PTHR13140">
    <property type="entry name" value="MYOSIN"/>
    <property type="match status" value="1"/>
</dbReference>
<keyword evidence="4 7" id="KW-0518">Myosin</keyword>
<dbReference type="InterPro" id="IPR002710">
    <property type="entry name" value="Dilute_dom"/>
</dbReference>
<dbReference type="OrthoDB" id="6108017at2759"/>
<evidence type="ECO:0000256" key="6">
    <source>
        <dbReference type="ARBA" id="ARBA00023203"/>
    </source>
</evidence>